<dbReference type="Pfam" id="PF03221">
    <property type="entry name" value="HTH_Tnp_Tc5"/>
    <property type="match status" value="1"/>
</dbReference>
<keyword evidence="6" id="KW-1185">Reference proteome</keyword>
<dbReference type="PROSITE" id="PS51253">
    <property type="entry name" value="HTH_CENPB"/>
    <property type="match status" value="1"/>
</dbReference>
<dbReference type="Pfam" id="PF05225">
    <property type="entry name" value="HTH_psq"/>
    <property type="match status" value="1"/>
</dbReference>
<dbReference type="GO" id="GO:0005634">
    <property type="term" value="C:nucleus"/>
    <property type="evidence" value="ECO:0007669"/>
    <property type="project" value="UniProtKB-SubCell"/>
</dbReference>
<dbReference type="Gene3D" id="1.10.10.60">
    <property type="entry name" value="Homeodomain-like"/>
    <property type="match status" value="2"/>
</dbReference>
<organism evidence="5 6">
    <name type="scientific">Cryptolaemus montrouzieri</name>
    <dbReference type="NCBI Taxonomy" id="559131"/>
    <lineage>
        <taxon>Eukaryota</taxon>
        <taxon>Metazoa</taxon>
        <taxon>Ecdysozoa</taxon>
        <taxon>Arthropoda</taxon>
        <taxon>Hexapoda</taxon>
        <taxon>Insecta</taxon>
        <taxon>Pterygota</taxon>
        <taxon>Neoptera</taxon>
        <taxon>Endopterygota</taxon>
        <taxon>Coleoptera</taxon>
        <taxon>Polyphaga</taxon>
        <taxon>Cucujiformia</taxon>
        <taxon>Coccinelloidea</taxon>
        <taxon>Coccinellidae</taxon>
        <taxon>Scymninae</taxon>
        <taxon>Scymnini</taxon>
        <taxon>Cryptolaemus</taxon>
    </lineage>
</organism>
<feature type="domain" description="HTH CENPB-type" evidence="4">
    <location>
        <begin position="57"/>
        <end position="130"/>
    </location>
</feature>
<dbReference type="AlphaFoldDB" id="A0ABD2N9T3"/>
<evidence type="ECO:0000256" key="3">
    <source>
        <dbReference type="ARBA" id="ARBA00023242"/>
    </source>
</evidence>
<comment type="subcellular location">
    <subcellularLocation>
        <location evidence="1">Nucleus</location>
    </subcellularLocation>
</comment>
<proteinExistence type="predicted"/>
<comment type="caution">
    <text evidence="5">The sequence shown here is derived from an EMBL/GenBank/DDBJ whole genome shotgun (WGS) entry which is preliminary data.</text>
</comment>
<sequence length="130" mass="15186">MELSREKKRCSGWSQSDLQNALDDIKNKRLSDRAASLKYKVPRRTLRNHIKTGSVVKRMGRKPVFTDSQEKQLLQSIKELSNMGMPLTPKVIREEAYLFCERYKIKNPFSDKKSAAGKKWLNNFLARNRI</sequence>
<dbReference type="InterPro" id="IPR007889">
    <property type="entry name" value="HTH_Psq"/>
</dbReference>
<name>A0ABD2N9T3_9CUCU</name>
<dbReference type="InterPro" id="IPR009057">
    <property type="entry name" value="Homeodomain-like_sf"/>
</dbReference>
<accession>A0ABD2N9T3</accession>
<dbReference type="InterPro" id="IPR006600">
    <property type="entry name" value="HTH_CenpB_DNA-bd_dom"/>
</dbReference>
<dbReference type="SUPFAM" id="SSF46689">
    <property type="entry name" value="Homeodomain-like"/>
    <property type="match status" value="2"/>
</dbReference>
<evidence type="ECO:0000256" key="1">
    <source>
        <dbReference type="ARBA" id="ARBA00004123"/>
    </source>
</evidence>
<protein>
    <recommendedName>
        <fullName evidence="4">HTH CENPB-type domain-containing protein</fullName>
    </recommendedName>
</protein>
<evidence type="ECO:0000256" key="2">
    <source>
        <dbReference type="ARBA" id="ARBA00023125"/>
    </source>
</evidence>
<gene>
    <name evidence="5" type="ORF">HHI36_020031</name>
</gene>
<dbReference type="EMBL" id="JABFTP020000083">
    <property type="protein sequence ID" value="KAL3275262.1"/>
    <property type="molecule type" value="Genomic_DNA"/>
</dbReference>
<reference evidence="5 6" key="1">
    <citation type="journal article" date="2021" name="BMC Biol.">
        <title>Horizontally acquired antibacterial genes associated with adaptive radiation of ladybird beetles.</title>
        <authorList>
            <person name="Li H.S."/>
            <person name="Tang X.F."/>
            <person name="Huang Y.H."/>
            <person name="Xu Z.Y."/>
            <person name="Chen M.L."/>
            <person name="Du X.Y."/>
            <person name="Qiu B.Y."/>
            <person name="Chen P.T."/>
            <person name="Zhang W."/>
            <person name="Slipinski A."/>
            <person name="Escalona H.E."/>
            <person name="Waterhouse R.M."/>
            <person name="Zwick A."/>
            <person name="Pang H."/>
        </authorList>
    </citation>
    <scope>NUCLEOTIDE SEQUENCE [LARGE SCALE GENOMIC DNA]</scope>
    <source>
        <strain evidence="5">SYSU2018</strain>
    </source>
</reference>
<dbReference type="Proteomes" id="UP001516400">
    <property type="component" value="Unassembled WGS sequence"/>
</dbReference>
<evidence type="ECO:0000259" key="4">
    <source>
        <dbReference type="PROSITE" id="PS51253"/>
    </source>
</evidence>
<evidence type="ECO:0000313" key="5">
    <source>
        <dbReference type="EMBL" id="KAL3275262.1"/>
    </source>
</evidence>
<evidence type="ECO:0000313" key="6">
    <source>
        <dbReference type="Proteomes" id="UP001516400"/>
    </source>
</evidence>
<dbReference type="GO" id="GO:0003677">
    <property type="term" value="F:DNA binding"/>
    <property type="evidence" value="ECO:0007669"/>
    <property type="project" value="UniProtKB-KW"/>
</dbReference>
<keyword evidence="3" id="KW-0539">Nucleus</keyword>
<keyword evidence="2" id="KW-0238">DNA-binding</keyword>